<dbReference type="PANTHER" id="PTHR14614:SF109">
    <property type="entry name" value="RIBOSOMAL LYSINE N-METHYLTRANSFERASE 5"/>
    <property type="match status" value="1"/>
</dbReference>
<dbReference type="Gene3D" id="3.40.50.150">
    <property type="entry name" value="Vaccinia Virus protein VP39"/>
    <property type="match status" value="1"/>
</dbReference>
<keyword evidence="3" id="KW-1185">Reference proteome</keyword>
<evidence type="ECO:0000313" key="2">
    <source>
        <dbReference type="EMBL" id="KZP30518.1"/>
    </source>
</evidence>
<dbReference type="InterPro" id="IPR029063">
    <property type="entry name" value="SAM-dependent_MTases_sf"/>
</dbReference>
<dbReference type="OrthoDB" id="2529286at2759"/>
<dbReference type="EMBL" id="KV417493">
    <property type="protein sequence ID" value="KZP30518.1"/>
    <property type="molecule type" value="Genomic_DNA"/>
</dbReference>
<dbReference type="AlphaFoldDB" id="A0A166TE14"/>
<reference evidence="2 3" key="1">
    <citation type="journal article" date="2016" name="Mol. Biol. Evol.">
        <title>Comparative Genomics of Early-Diverging Mushroom-Forming Fungi Provides Insights into the Origins of Lignocellulose Decay Capabilities.</title>
        <authorList>
            <person name="Nagy L.G."/>
            <person name="Riley R."/>
            <person name="Tritt A."/>
            <person name="Adam C."/>
            <person name="Daum C."/>
            <person name="Floudas D."/>
            <person name="Sun H."/>
            <person name="Yadav J.S."/>
            <person name="Pangilinan J."/>
            <person name="Larsson K.H."/>
            <person name="Matsuura K."/>
            <person name="Barry K."/>
            <person name="Labutti K."/>
            <person name="Kuo R."/>
            <person name="Ohm R.A."/>
            <person name="Bhattacharya S.S."/>
            <person name="Shirouzu T."/>
            <person name="Yoshinaga Y."/>
            <person name="Martin F.M."/>
            <person name="Grigoriev I.V."/>
            <person name="Hibbett D.S."/>
        </authorList>
    </citation>
    <scope>NUCLEOTIDE SEQUENCE [LARGE SCALE GENOMIC DNA]</scope>
    <source>
        <strain evidence="2 3">CBS 109695</strain>
    </source>
</reference>
<evidence type="ECO:0008006" key="4">
    <source>
        <dbReference type="Google" id="ProtNLM"/>
    </source>
</evidence>
<evidence type="ECO:0000256" key="1">
    <source>
        <dbReference type="SAM" id="MobiDB-lite"/>
    </source>
</evidence>
<evidence type="ECO:0000313" key="3">
    <source>
        <dbReference type="Proteomes" id="UP000076532"/>
    </source>
</evidence>
<gene>
    <name evidence="2" type="ORF">FIBSPDRAFT_725793</name>
</gene>
<dbReference type="Proteomes" id="UP000076532">
    <property type="component" value="Unassembled WGS sequence"/>
</dbReference>
<dbReference type="PANTHER" id="PTHR14614">
    <property type="entry name" value="HEPATOCELLULAR CARCINOMA-ASSOCIATED ANTIGEN"/>
    <property type="match status" value="1"/>
</dbReference>
<dbReference type="STRING" id="436010.A0A166TE14"/>
<protein>
    <recommendedName>
        <fullName evidence="4">S-adenosyl-L-methionine-dependent methyltransferase</fullName>
    </recommendedName>
</protein>
<name>A0A166TE14_9AGAM</name>
<dbReference type="SUPFAM" id="SSF53335">
    <property type="entry name" value="S-adenosyl-L-methionine-dependent methyltransferases"/>
    <property type="match status" value="1"/>
</dbReference>
<dbReference type="Pfam" id="PF10294">
    <property type="entry name" value="Methyltransf_16"/>
    <property type="match status" value="2"/>
</dbReference>
<feature type="region of interest" description="Disordered" evidence="1">
    <location>
        <begin position="199"/>
        <end position="219"/>
    </location>
</feature>
<dbReference type="GO" id="GO:0032991">
    <property type="term" value="C:protein-containing complex"/>
    <property type="evidence" value="ECO:0007669"/>
    <property type="project" value="TreeGrafter"/>
</dbReference>
<sequence>MFSHCTRLSVIPKLPQCELVTDADEEVFLLYTALLASPSEDAHTTGFHGLGHVDSRSDVLSVKFELTTPVLESDPGVAKTKGRSKRKAKTNGGQRTVEVELAQDKTALRTRKGDTGSVLWQASVDLAQVLLQQHHVHHVDALLDRNALAGAHILELGAGTGLLSILLSPLVAQYTVTDIVPILPLIRKNLLLNFPGWHPSPSPSHSSPSPSPPDKPGANIHVEELDWTARPHLFSHITALPVDLILAVDCIYNPALLPALVDTLDWVADSGAGTQALVVMELRQEDVVREFLALWLARGWEVRRVEGLLGGRYVVWVGCKEARAGKGGDVQ</sequence>
<dbReference type="GO" id="GO:0005829">
    <property type="term" value="C:cytosol"/>
    <property type="evidence" value="ECO:0007669"/>
    <property type="project" value="TreeGrafter"/>
</dbReference>
<accession>A0A166TE14</accession>
<organism evidence="2 3">
    <name type="scientific">Athelia psychrophila</name>
    <dbReference type="NCBI Taxonomy" id="1759441"/>
    <lineage>
        <taxon>Eukaryota</taxon>
        <taxon>Fungi</taxon>
        <taxon>Dikarya</taxon>
        <taxon>Basidiomycota</taxon>
        <taxon>Agaricomycotina</taxon>
        <taxon>Agaricomycetes</taxon>
        <taxon>Agaricomycetidae</taxon>
        <taxon>Atheliales</taxon>
        <taxon>Atheliaceae</taxon>
        <taxon>Athelia</taxon>
    </lineage>
</organism>
<dbReference type="InterPro" id="IPR019410">
    <property type="entry name" value="Methyltransf_16"/>
</dbReference>
<dbReference type="GO" id="GO:0008757">
    <property type="term" value="F:S-adenosylmethionine-dependent methyltransferase activity"/>
    <property type="evidence" value="ECO:0007669"/>
    <property type="project" value="UniProtKB-ARBA"/>
</dbReference>
<proteinExistence type="predicted"/>